<keyword evidence="4" id="KW-0375">Hydrogen ion transport</keyword>
<name>A0A646QIR3_9MYRI</name>
<evidence type="ECO:0000256" key="1">
    <source>
        <dbReference type="ARBA" id="ARBA00004370"/>
    </source>
</evidence>
<organism evidence="9">
    <name type="scientific">Hemiscolopendra marginata</name>
    <dbReference type="NCBI Taxonomy" id="943146"/>
    <lineage>
        <taxon>Eukaryota</taxon>
        <taxon>Metazoa</taxon>
        <taxon>Ecdysozoa</taxon>
        <taxon>Arthropoda</taxon>
        <taxon>Myriapoda</taxon>
        <taxon>Chilopoda</taxon>
        <taxon>Pleurostigmophora</taxon>
        <taxon>Scolopendromorpha</taxon>
        <taxon>Scolopendridae</taxon>
        <taxon>Hemiscolopendra</taxon>
    </lineage>
</organism>
<reference evidence="9" key="1">
    <citation type="submission" date="2018-11" db="EMBL/GenBank/DDBJ databases">
        <title>Venom-gland transcriptomics and venom proteomics of the Florida green centipede (Hemiscolopendra marginata) reveal sex-based variation in a centipede venom.</title>
        <authorList>
            <person name="Nystrom G.S."/>
            <person name="Ward M.J."/>
            <person name="Ellsworth S.A."/>
            <person name="Rokyta D.R."/>
        </authorList>
    </citation>
    <scope>NUCLEOTIDE SEQUENCE</scope>
    <source>
        <tissue evidence="9">Venom gland</tissue>
    </source>
</reference>
<evidence type="ECO:0000256" key="5">
    <source>
        <dbReference type="ARBA" id="ARBA00023065"/>
    </source>
</evidence>
<dbReference type="PANTHER" id="PTHR11910">
    <property type="entry name" value="ATP SYNTHASE DELTA CHAIN"/>
    <property type="match status" value="1"/>
</dbReference>
<accession>A0A646QIR3</accession>
<dbReference type="AlphaFoldDB" id="A0A646QIR3"/>
<evidence type="ECO:0000256" key="2">
    <source>
        <dbReference type="ARBA" id="ARBA00007046"/>
    </source>
</evidence>
<evidence type="ECO:0000256" key="4">
    <source>
        <dbReference type="ARBA" id="ARBA00022781"/>
    </source>
</evidence>
<evidence type="ECO:0000256" key="6">
    <source>
        <dbReference type="ARBA" id="ARBA00023136"/>
    </source>
</evidence>
<dbReference type="Gene3D" id="1.10.520.20">
    <property type="entry name" value="N-terminal domain of the delta subunit of the F1F0-ATP synthase"/>
    <property type="match status" value="1"/>
</dbReference>
<comment type="subcellular location">
    <subcellularLocation>
        <location evidence="1">Membrane</location>
    </subcellularLocation>
</comment>
<keyword evidence="7" id="KW-0066">ATP synthesis</keyword>
<dbReference type="NCBIfam" id="TIGR01145">
    <property type="entry name" value="ATP_synt_delta"/>
    <property type="match status" value="1"/>
</dbReference>
<dbReference type="GO" id="GO:0016020">
    <property type="term" value="C:membrane"/>
    <property type="evidence" value="ECO:0007669"/>
    <property type="project" value="UniProtKB-SubCell"/>
</dbReference>
<dbReference type="EMBL" id="GHBY01000283">
    <property type="protein sequence ID" value="MUP40460.1"/>
    <property type="molecule type" value="Transcribed_RNA"/>
</dbReference>
<proteinExistence type="inferred from homology"/>
<dbReference type="Pfam" id="PF00213">
    <property type="entry name" value="OSCP"/>
    <property type="match status" value="1"/>
</dbReference>
<keyword evidence="5" id="KW-0406">Ion transport</keyword>
<dbReference type="HAMAP" id="MF_01416">
    <property type="entry name" value="ATP_synth_delta_bact"/>
    <property type="match status" value="1"/>
</dbReference>
<evidence type="ECO:0000256" key="8">
    <source>
        <dbReference type="ARBA" id="ARBA00033369"/>
    </source>
</evidence>
<protein>
    <recommendedName>
        <fullName evidence="8">Oligomycin sensitivity conferral protein</fullName>
    </recommendedName>
</protein>
<dbReference type="InterPro" id="IPR026015">
    <property type="entry name" value="ATP_synth_OSCP/delta_N_sf"/>
</dbReference>
<comment type="similarity">
    <text evidence="2">Belongs to the ATPase delta chain family.</text>
</comment>
<evidence type="ECO:0000256" key="7">
    <source>
        <dbReference type="ARBA" id="ARBA00023310"/>
    </source>
</evidence>
<keyword evidence="6" id="KW-0472">Membrane</keyword>
<sequence length="205" mass="22347">MFGSVRKFSTTSAVAAKLAKTPLAVFGTEGRYATALYSAASKEKKLDAVEKELTFLQNALAKDKKFSDFILNPTLKKQLKKDALLAALRKQNATKLTENFCQILTDNGRLNKLSAIVNVFLRLMSAHRGDILCEITSAKALDEPTKNELTTALKGFLKSGENLKLELKVDPSIIGGLVVSIGDKHVDMSLATKIKTYTALLKEGI</sequence>
<dbReference type="SUPFAM" id="SSF47928">
    <property type="entry name" value="N-terminal domain of the delta subunit of the F1F0-ATP synthase"/>
    <property type="match status" value="1"/>
</dbReference>
<dbReference type="GO" id="GO:0046933">
    <property type="term" value="F:proton-transporting ATP synthase activity, rotational mechanism"/>
    <property type="evidence" value="ECO:0007669"/>
    <property type="project" value="InterPro"/>
</dbReference>
<keyword evidence="3" id="KW-0813">Transport</keyword>
<evidence type="ECO:0000313" key="9">
    <source>
        <dbReference type="EMBL" id="MUP40460.1"/>
    </source>
</evidence>
<dbReference type="PRINTS" id="PR00125">
    <property type="entry name" value="ATPASEDELTA"/>
</dbReference>
<evidence type="ECO:0000256" key="3">
    <source>
        <dbReference type="ARBA" id="ARBA00022448"/>
    </source>
</evidence>
<dbReference type="InterPro" id="IPR000711">
    <property type="entry name" value="ATPase_OSCP/dsu"/>
</dbReference>